<accession>A0A1V8SZT6</accession>
<proteinExistence type="predicted"/>
<evidence type="ECO:0008006" key="5">
    <source>
        <dbReference type="Google" id="ProtNLM"/>
    </source>
</evidence>
<keyword evidence="2" id="KW-1133">Transmembrane helix</keyword>
<feature type="compositionally biased region" description="Basic and acidic residues" evidence="1">
    <location>
        <begin position="448"/>
        <end position="461"/>
    </location>
</feature>
<dbReference type="Proteomes" id="UP000192596">
    <property type="component" value="Unassembled WGS sequence"/>
</dbReference>
<keyword evidence="4" id="KW-1185">Reference proteome</keyword>
<keyword evidence="2" id="KW-0472">Membrane</keyword>
<dbReference type="InParanoid" id="A0A1V8SZT6"/>
<dbReference type="AlphaFoldDB" id="A0A1V8SZT6"/>
<feature type="compositionally biased region" description="Basic and acidic residues" evidence="1">
    <location>
        <begin position="371"/>
        <end position="385"/>
    </location>
</feature>
<dbReference type="STRING" id="1507870.A0A1V8SZT6"/>
<gene>
    <name evidence="3" type="ORF">B0A48_11023</name>
</gene>
<feature type="region of interest" description="Disordered" evidence="1">
    <location>
        <begin position="285"/>
        <end position="461"/>
    </location>
</feature>
<evidence type="ECO:0000313" key="3">
    <source>
        <dbReference type="EMBL" id="OQO04412.1"/>
    </source>
</evidence>
<feature type="region of interest" description="Disordered" evidence="1">
    <location>
        <begin position="205"/>
        <end position="250"/>
    </location>
</feature>
<feature type="compositionally biased region" description="Basic and acidic residues" evidence="1">
    <location>
        <begin position="222"/>
        <end position="246"/>
    </location>
</feature>
<evidence type="ECO:0000256" key="1">
    <source>
        <dbReference type="SAM" id="MobiDB-lite"/>
    </source>
</evidence>
<evidence type="ECO:0000313" key="4">
    <source>
        <dbReference type="Proteomes" id="UP000192596"/>
    </source>
</evidence>
<keyword evidence="2" id="KW-0812">Transmembrane</keyword>
<feature type="compositionally biased region" description="Polar residues" evidence="1">
    <location>
        <begin position="386"/>
        <end position="411"/>
    </location>
</feature>
<feature type="compositionally biased region" description="Basic and acidic residues" evidence="1">
    <location>
        <begin position="306"/>
        <end position="338"/>
    </location>
</feature>
<organism evidence="3 4">
    <name type="scientific">Cryoendolithus antarcticus</name>
    <dbReference type="NCBI Taxonomy" id="1507870"/>
    <lineage>
        <taxon>Eukaryota</taxon>
        <taxon>Fungi</taxon>
        <taxon>Dikarya</taxon>
        <taxon>Ascomycota</taxon>
        <taxon>Pezizomycotina</taxon>
        <taxon>Dothideomycetes</taxon>
        <taxon>Dothideomycetidae</taxon>
        <taxon>Cladosporiales</taxon>
        <taxon>Cladosporiaceae</taxon>
        <taxon>Cryoendolithus</taxon>
    </lineage>
</organism>
<dbReference type="OrthoDB" id="5393404at2759"/>
<sequence>MAPLPPVLGFLFGRRNPSVAQPAVSDLTLSSLELDSRSSQASAFFASLHARNAALDPSRSDLSTTPTIVKRATTTVPWIKGAGSKPPQDFNGPGYITLFALLGTAMVVASIWFFFWAKNGGFHFQQHDWDDYKSTVLRRKGPDGKTLSNATKSTRLGGGSVVHGQDYMRAKSVARTVVGKDEKGRKGILAKRGWGKTHSVWGGSDEYQTESWGTETVSDEMTELRSDSPYKDSDEGHGKRYRDRDVHHYKREKVARVGGLNRVADGSHYDYTNSDRSDAYTDVSAEPLVSKTRKPSARASQQPAHTTRDHTRNAHEEAERNAKIEAAKMERRWKREAEEAAASLARENNHRAPSPRKASTPATGSPSAQKLRRDSRSASPKKRDFSYQQGAPSEVLSSAYTGSNSESQRTASYYDAYRPRNQGDGYVSDGGRGARGSRQNSPVKKGRREGGYRRGADSDLD</sequence>
<dbReference type="EMBL" id="NAJO01000022">
    <property type="protein sequence ID" value="OQO04412.1"/>
    <property type="molecule type" value="Genomic_DNA"/>
</dbReference>
<reference evidence="4" key="1">
    <citation type="submission" date="2017-03" db="EMBL/GenBank/DDBJ databases">
        <title>Genomes of endolithic fungi from Antarctica.</title>
        <authorList>
            <person name="Coleine C."/>
            <person name="Masonjones S."/>
            <person name="Stajich J.E."/>
        </authorList>
    </citation>
    <scope>NUCLEOTIDE SEQUENCE [LARGE SCALE GENOMIC DNA]</scope>
    <source>
        <strain evidence="4">CCFEE 5527</strain>
    </source>
</reference>
<name>A0A1V8SZT6_9PEZI</name>
<evidence type="ECO:0000256" key="2">
    <source>
        <dbReference type="SAM" id="Phobius"/>
    </source>
</evidence>
<comment type="caution">
    <text evidence="3">The sequence shown here is derived from an EMBL/GenBank/DDBJ whole genome shotgun (WGS) entry which is preliminary data.</text>
</comment>
<feature type="transmembrane region" description="Helical" evidence="2">
    <location>
        <begin position="95"/>
        <end position="117"/>
    </location>
</feature>
<protein>
    <recommendedName>
        <fullName evidence="5">Endosomal spry domain-containing protein</fullName>
    </recommendedName>
</protein>